<reference evidence="1" key="2">
    <citation type="journal article" date="2015" name="Fish Shellfish Immunol.">
        <title>Early steps in the European eel (Anguilla anguilla)-Vibrio vulnificus interaction in the gills: Role of the RtxA13 toxin.</title>
        <authorList>
            <person name="Callol A."/>
            <person name="Pajuelo D."/>
            <person name="Ebbesson L."/>
            <person name="Teles M."/>
            <person name="MacKenzie S."/>
            <person name="Amaro C."/>
        </authorList>
    </citation>
    <scope>NUCLEOTIDE SEQUENCE</scope>
</reference>
<protein>
    <submittedName>
        <fullName evidence="1">Uncharacterized protein</fullName>
    </submittedName>
</protein>
<accession>A0A0E9T150</accession>
<evidence type="ECO:0000313" key="1">
    <source>
        <dbReference type="EMBL" id="JAH46680.1"/>
    </source>
</evidence>
<organism evidence="1">
    <name type="scientific">Anguilla anguilla</name>
    <name type="common">European freshwater eel</name>
    <name type="synonym">Muraena anguilla</name>
    <dbReference type="NCBI Taxonomy" id="7936"/>
    <lineage>
        <taxon>Eukaryota</taxon>
        <taxon>Metazoa</taxon>
        <taxon>Chordata</taxon>
        <taxon>Craniata</taxon>
        <taxon>Vertebrata</taxon>
        <taxon>Euteleostomi</taxon>
        <taxon>Actinopterygii</taxon>
        <taxon>Neopterygii</taxon>
        <taxon>Teleostei</taxon>
        <taxon>Anguilliformes</taxon>
        <taxon>Anguillidae</taxon>
        <taxon>Anguilla</taxon>
    </lineage>
</organism>
<reference evidence="1" key="1">
    <citation type="submission" date="2014-11" db="EMBL/GenBank/DDBJ databases">
        <authorList>
            <person name="Amaro Gonzalez C."/>
        </authorList>
    </citation>
    <scope>NUCLEOTIDE SEQUENCE</scope>
</reference>
<name>A0A0E9T150_ANGAN</name>
<dbReference type="EMBL" id="GBXM01061897">
    <property type="protein sequence ID" value="JAH46680.1"/>
    <property type="molecule type" value="Transcribed_RNA"/>
</dbReference>
<sequence length="74" mass="8547">MRLFSSAPRAALAAERSGGSDRVPFLNQHRFASEIMTHFTATPVTPVHEFICGRGHVSYTQCVYIYMYYIYMYM</sequence>
<proteinExistence type="predicted"/>
<dbReference type="AlphaFoldDB" id="A0A0E9T150"/>